<dbReference type="FunFam" id="3.20.20.70:FF:000096">
    <property type="entry name" value="Thiamine-phosphate synthase"/>
    <property type="match status" value="1"/>
</dbReference>
<feature type="binding site" evidence="9">
    <location>
        <begin position="39"/>
        <end position="43"/>
    </location>
    <ligand>
        <name>4-amino-2-methyl-5-(diphosphooxymethyl)pyrimidine</name>
        <dbReference type="ChEBI" id="CHEBI:57841"/>
    </ligand>
</feature>
<dbReference type="GO" id="GO:0009229">
    <property type="term" value="P:thiamine diphosphate biosynthetic process"/>
    <property type="evidence" value="ECO:0007669"/>
    <property type="project" value="UniProtKB-UniRule"/>
</dbReference>
<sequence>MDKSWLRLYFILGSNNVPEDTNVLSVLEDALKGGITLFQFREKGIGARQGLEKVELAKQMQALCQQYNVPFLVNDDIDLALEIGADGVHVGQDDKPIEEIRAICPKNWIIGVSATNTDQAVTAKENGADYIGVGPIYATKTKEDAKKPIGTEGLQAIREAVGNLPIVTIGGIRLGHVFDLIHSGADGVSVISSISKAENPERMARVFSEHLQFSVR</sequence>
<dbReference type="GO" id="GO:0004789">
    <property type="term" value="F:thiamine-phosphate diphosphorylase activity"/>
    <property type="evidence" value="ECO:0007669"/>
    <property type="project" value="UniProtKB-UniRule"/>
</dbReference>
<dbReference type="GO" id="GO:0000287">
    <property type="term" value="F:magnesium ion binding"/>
    <property type="evidence" value="ECO:0007669"/>
    <property type="project" value="UniProtKB-UniRule"/>
</dbReference>
<dbReference type="GO" id="GO:0009228">
    <property type="term" value="P:thiamine biosynthetic process"/>
    <property type="evidence" value="ECO:0007669"/>
    <property type="project" value="UniProtKB-KW"/>
</dbReference>
<comment type="catalytic activity">
    <reaction evidence="7 9 10">
        <text>2-(2-carboxy-4-methylthiazol-5-yl)ethyl phosphate + 4-amino-2-methyl-5-(diphosphooxymethyl)pyrimidine + 2 H(+) = thiamine phosphate + CO2 + diphosphate</text>
        <dbReference type="Rhea" id="RHEA:47848"/>
        <dbReference type="ChEBI" id="CHEBI:15378"/>
        <dbReference type="ChEBI" id="CHEBI:16526"/>
        <dbReference type="ChEBI" id="CHEBI:33019"/>
        <dbReference type="ChEBI" id="CHEBI:37575"/>
        <dbReference type="ChEBI" id="CHEBI:57841"/>
        <dbReference type="ChEBI" id="CHEBI:62890"/>
        <dbReference type="EC" id="2.5.1.3"/>
    </reaction>
</comment>
<feature type="binding site" evidence="9">
    <location>
        <position position="74"/>
    </location>
    <ligand>
        <name>4-amino-2-methyl-5-(diphosphooxymethyl)pyrimidine</name>
        <dbReference type="ChEBI" id="CHEBI:57841"/>
    </ligand>
</feature>
<feature type="binding site" evidence="9">
    <location>
        <position position="75"/>
    </location>
    <ligand>
        <name>Mg(2+)</name>
        <dbReference type="ChEBI" id="CHEBI:18420"/>
    </ligand>
</feature>
<dbReference type="InterPro" id="IPR034291">
    <property type="entry name" value="TMP_synthase"/>
</dbReference>
<evidence type="ECO:0000256" key="10">
    <source>
        <dbReference type="RuleBase" id="RU003826"/>
    </source>
</evidence>
<feature type="binding site" evidence="9">
    <location>
        <begin position="191"/>
        <end position="192"/>
    </location>
    <ligand>
        <name>2-[(2R,5Z)-2-carboxy-4-methylthiazol-5(2H)-ylidene]ethyl phosphate</name>
        <dbReference type="ChEBI" id="CHEBI:62899"/>
    </ligand>
</feature>
<evidence type="ECO:0000256" key="2">
    <source>
        <dbReference type="ARBA" id="ARBA00022679"/>
    </source>
</evidence>
<dbReference type="Proteomes" id="UP000572212">
    <property type="component" value="Unassembled WGS sequence"/>
</dbReference>
<evidence type="ECO:0000256" key="7">
    <source>
        <dbReference type="ARBA" id="ARBA00047851"/>
    </source>
</evidence>
<comment type="function">
    <text evidence="9">Condenses 4-methyl-5-(beta-hydroxyethyl)thiazole monophosphate (THZ-P) and 2-methyl-4-amino-5-hydroxymethyl pyrimidine pyrophosphate (HMP-PP) to form thiamine monophosphate (TMP).</text>
</comment>
<keyword evidence="5 9" id="KW-0784">Thiamine biosynthesis</keyword>
<feature type="binding site" evidence="9">
    <location>
        <position position="171"/>
    </location>
    <ligand>
        <name>2-[(2R,5Z)-2-carboxy-4-methylthiazol-5(2H)-ylidene]ethyl phosphate</name>
        <dbReference type="ChEBI" id="CHEBI:62899"/>
    </ligand>
</feature>
<comment type="catalytic activity">
    <reaction evidence="8 9 10">
        <text>2-[(2R,5Z)-2-carboxy-4-methylthiazol-5(2H)-ylidene]ethyl phosphate + 4-amino-2-methyl-5-(diphosphooxymethyl)pyrimidine + 2 H(+) = thiamine phosphate + CO2 + diphosphate</text>
        <dbReference type="Rhea" id="RHEA:47844"/>
        <dbReference type="ChEBI" id="CHEBI:15378"/>
        <dbReference type="ChEBI" id="CHEBI:16526"/>
        <dbReference type="ChEBI" id="CHEBI:33019"/>
        <dbReference type="ChEBI" id="CHEBI:37575"/>
        <dbReference type="ChEBI" id="CHEBI:57841"/>
        <dbReference type="ChEBI" id="CHEBI:62899"/>
        <dbReference type="EC" id="2.5.1.3"/>
    </reaction>
</comment>
<feature type="domain" description="Thiamine phosphate synthase/TenI" evidence="12">
    <location>
        <begin position="8"/>
        <end position="194"/>
    </location>
</feature>
<dbReference type="RefSeq" id="WP_184247793.1">
    <property type="nucleotide sequence ID" value="NZ_BAAACU010000064.1"/>
</dbReference>
<evidence type="ECO:0000256" key="1">
    <source>
        <dbReference type="ARBA" id="ARBA00005165"/>
    </source>
</evidence>
<evidence type="ECO:0000256" key="11">
    <source>
        <dbReference type="RuleBase" id="RU004253"/>
    </source>
</evidence>
<dbReference type="EC" id="2.5.1.3" evidence="9"/>
<dbReference type="InterPro" id="IPR022998">
    <property type="entry name" value="ThiamineP_synth_TenI"/>
</dbReference>
<dbReference type="CDD" id="cd00564">
    <property type="entry name" value="TMP_TenI"/>
    <property type="match status" value="1"/>
</dbReference>
<evidence type="ECO:0000259" key="12">
    <source>
        <dbReference type="Pfam" id="PF02581"/>
    </source>
</evidence>
<dbReference type="HAMAP" id="MF_00097">
    <property type="entry name" value="TMP_synthase"/>
    <property type="match status" value="1"/>
</dbReference>
<keyword evidence="2 9" id="KW-0808">Transferase</keyword>
<comment type="caution">
    <text evidence="13">The sequence shown here is derived from an EMBL/GenBank/DDBJ whole genome shotgun (WGS) entry which is preliminary data.</text>
</comment>
<dbReference type="AlphaFoldDB" id="A0A841RKZ1"/>
<dbReference type="UniPathway" id="UPA00060">
    <property type="reaction ID" value="UER00141"/>
</dbReference>
<evidence type="ECO:0000256" key="9">
    <source>
        <dbReference type="HAMAP-Rule" id="MF_00097"/>
    </source>
</evidence>
<comment type="catalytic activity">
    <reaction evidence="6 9 10">
        <text>4-methyl-5-(2-phosphooxyethyl)-thiazole + 4-amino-2-methyl-5-(diphosphooxymethyl)pyrimidine + H(+) = thiamine phosphate + diphosphate</text>
        <dbReference type="Rhea" id="RHEA:22328"/>
        <dbReference type="ChEBI" id="CHEBI:15378"/>
        <dbReference type="ChEBI" id="CHEBI:33019"/>
        <dbReference type="ChEBI" id="CHEBI:37575"/>
        <dbReference type="ChEBI" id="CHEBI:57841"/>
        <dbReference type="ChEBI" id="CHEBI:58296"/>
        <dbReference type="EC" id="2.5.1.3"/>
    </reaction>
</comment>
<comment type="cofactor">
    <cofactor evidence="9">
        <name>Mg(2+)</name>
        <dbReference type="ChEBI" id="CHEBI:18420"/>
    </cofactor>
    <text evidence="9">Binds 1 Mg(2+) ion per subunit.</text>
</comment>
<keyword evidence="14" id="KW-1185">Reference proteome</keyword>
<organism evidence="13 14">
    <name type="scientific">Gracilibacillus halotolerans</name>
    <dbReference type="NCBI Taxonomy" id="74386"/>
    <lineage>
        <taxon>Bacteria</taxon>
        <taxon>Bacillati</taxon>
        <taxon>Bacillota</taxon>
        <taxon>Bacilli</taxon>
        <taxon>Bacillales</taxon>
        <taxon>Bacillaceae</taxon>
        <taxon>Gracilibacillus</taxon>
    </lineage>
</organism>
<feature type="binding site" evidence="9">
    <location>
        <position position="94"/>
    </location>
    <ligand>
        <name>Mg(2+)</name>
        <dbReference type="ChEBI" id="CHEBI:18420"/>
    </ligand>
</feature>
<dbReference type="PANTHER" id="PTHR20857">
    <property type="entry name" value="THIAMINE-PHOSPHATE PYROPHOSPHORYLASE"/>
    <property type="match status" value="1"/>
</dbReference>
<reference evidence="13 14" key="1">
    <citation type="submission" date="2020-08" db="EMBL/GenBank/DDBJ databases">
        <title>Genomic Encyclopedia of Type Strains, Phase IV (KMG-IV): sequencing the most valuable type-strain genomes for metagenomic binning, comparative biology and taxonomic classification.</title>
        <authorList>
            <person name="Goeker M."/>
        </authorList>
    </citation>
    <scope>NUCLEOTIDE SEQUENCE [LARGE SCALE GENOMIC DNA]</scope>
    <source>
        <strain evidence="13 14">DSM 11805</strain>
    </source>
</reference>
<dbReference type="GO" id="GO:0005737">
    <property type="term" value="C:cytoplasm"/>
    <property type="evidence" value="ECO:0007669"/>
    <property type="project" value="TreeGrafter"/>
</dbReference>
<keyword evidence="3 9" id="KW-0479">Metal-binding</keyword>
<dbReference type="SUPFAM" id="SSF51391">
    <property type="entry name" value="Thiamin phosphate synthase"/>
    <property type="match status" value="1"/>
</dbReference>
<accession>A0A841RKZ1</accession>
<protein>
    <recommendedName>
        <fullName evidence="9">Thiamine-phosphate synthase</fullName>
        <shortName evidence="9">TP synthase</shortName>
        <shortName evidence="9">TPS</shortName>
        <ecNumber evidence="9">2.5.1.3</ecNumber>
    </recommendedName>
    <alternativeName>
        <fullName evidence="9">Thiamine-phosphate pyrophosphorylase</fullName>
        <shortName evidence="9">TMP pyrophosphorylase</shortName>
        <shortName evidence="9">TMP-PPase</shortName>
    </alternativeName>
</protein>
<evidence type="ECO:0000256" key="4">
    <source>
        <dbReference type="ARBA" id="ARBA00022842"/>
    </source>
</evidence>
<evidence type="ECO:0000313" key="13">
    <source>
        <dbReference type="EMBL" id="MBB6513149.1"/>
    </source>
</evidence>
<feature type="binding site" evidence="9">
    <location>
        <position position="113"/>
    </location>
    <ligand>
        <name>4-amino-2-methyl-5-(diphosphooxymethyl)pyrimidine</name>
        <dbReference type="ChEBI" id="CHEBI:57841"/>
    </ligand>
</feature>
<evidence type="ECO:0000256" key="6">
    <source>
        <dbReference type="ARBA" id="ARBA00047334"/>
    </source>
</evidence>
<comment type="similarity">
    <text evidence="9 10">Belongs to the thiamine-phosphate synthase family.</text>
</comment>
<proteinExistence type="inferred from homology"/>
<evidence type="ECO:0000256" key="3">
    <source>
        <dbReference type="ARBA" id="ARBA00022723"/>
    </source>
</evidence>
<dbReference type="EMBL" id="JACHON010000008">
    <property type="protein sequence ID" value="MBB6513149.1"/>
    <property type="molecule type" value="Genomic_DNA"/>
</dbReference>
<feature type="binding site" evidence="9">
    <location>
        <position position="142"/>
    </location>
    <ligand>
        <name>4-amino-2-methyl-5-(diphosphooxymethyl)pyrimidine</name>
        <dbReference type="ChEBI" id="CHEBI:57841"/>
    </ligand>
</feature>
<feature type="binding site" evidence="9">
    <location>
        <begin position="139"/>
        <end position="141"/>
    </location>
    <ligand>
        <name>2-[(2R,5Z)-2-carboxy-4-methylthiazol-5(2H)-ylidene]ethyl phosphate</name>
        <dbReference type="ChEBI" id="CHEBI:62899"/>
    </ligand>
</feature>
<name>A0A841RKZ1_9BACI</name>
<keyword evidence="4 9" id="KW-0460">Magnesium</keyword>
<dbReference type="NCBIfam" id="TIGR00693">
    <property type="entry name" value="thiE"/>
    <property type="match status" value="1"/>
</dbReference>
<gene>
    <name evidence="9" type="primary">thiE</name>
    <name evidence="13" type="ORF">GGQ92_001939</name>
</gene>
<evidence type="ECO:0000313" key="14">
    <source>
        <dbReference type="Proteomes" id="UP000572212"/>
    </source>
</evidence>
<evidence type="ECO:0000256" key="8">
    <source>
        <dbReference type="ARBA" id="ARBA00047883"/>
    </source>
</evidence>
<dbReference type="InterPro" id="IPR013785">
    <property type="entry name" value="Aldolase_TIM"/>
</dbReference>
<dbReference type="Gene3D" id="3.20.20.70">
    <property type="entry name" value="Aldolase class I"/>
    <property type="match status" value="1"/>
</dbReference>
<evidence type="ECO:0000256" key="5">
    <source>
        <dbReference type="ARBA" id="ARBA00022977"/>
    </source>
</evidence>
<dbReference type="PANTHER" id="PTHR20857:SF15">
    <property type="entry name" value="THIAMINE-PHOSPHATE SYNTHASE"/>
    <property type="match status" value="1"/>
</dbReference>
<comment type="pathway">
    <text evidence="1 9 11">Cofactor biosynthesis; thiamine diphosphate biosynthesis; thiamine phosphate from 4-amino-2-methyl-5-diphosphomethylpyrimidine and 4-methyl-5-(2-phosphoethyl)-thiazole: step 1/1.</text>
</comment>
<dbReference type="InterPro" id="IPR036206">
    <property type="entry name" value="ThiamineP_synth_sf"/>
</dbReference>
<dbReference type="Pfam" id="PF02581">
    <property type="entry name" value="TMP-TENI"/>
    <property type="match status" value="1"/>
</dbReference>